<dbReference type="RefSeq" id="WP_063589448.1">
    <property type="nucleotide sequence ID" value="NZ_CADIJL010000012.1"/>
</dbReference>
<proteinExistence type="predicted"/>
<dbReference type="InterPro" id="IPR003458">
    <property type="entry name" value="Phage_T4_Gp38_tail_assem"/>
</dbReference>
<dbReference type="Proteomes" id="UP000494122">
    <property type="component" value="Unassembled WGS sequence"/>
</dbReference>
<dbReference type="EMBL" id="CADILE010000019">
    <property type="protein sequence ID" value="CAB3917642.1"/>
    <property type="molecule type" value="Genomic_DNA"/>
</dbReference>
<dbReference type="AlphaFoldDB" id="A0A2M9GS10"/>
<organism evidence="1 2">
    <name type="scientific">Achromobacter ruhlandii</name>
    <dbReference type="NCBI Taxonomy" id="72557"/>
    <lineage>
        <taxon>Bacteria</taxon>
        <taxon>Pseudomonadati</taxon>
        <taxon>Pseudomonadota</taxon>
        <taxon>Betaproteobacteria</taxon>
        <taxon>Burkholderiales</taxon>
        <taxon>Alcaligenaceae</taxon>
        <taxon>Achromobacter</taxon>
    </lineage>
</organism>
<evidence type="ECO:0000313" key="2">
    <source>
        <dbReference type="Proteomes" id="UP000494122"/>
    </source>
</evidence>
<dbReference type="Pfam" id="PF02413">
    <property type="entry name" value="Caudo_TAP"/>
    <property type="match status" value="1"/>
</dbReference>
<reference evidence="1 2" key="1">
    <citation type="submission" date="2020-04" db="EMBL/GenBank/DDBJ databases">
        <authorList>
            <person name="De Canck E."/>
        </authorList>
    </citation>
    <scope>NUCLEOTIDE SEQUENCE [LARGE SCALE GENOMIC DNA]</scope>
    <source>
        <strain evidence="1 2">LMG 3328</strain>
    </source>
</reference>
<sequence>MEKIVSQLTPDGFYVGPAIADMSPLEPGVFLMPGGAIDIAPPDRQEPGKRYRLEDGRWTALDIPGFDSSRETGLPSEEHQDLAARVRRDVLLEHAGLRMAPLQDAVDLGIATNAEQESLTAWKTYRVHLNRVPDQAGYPAAIDWPIEPA</sequence>
<name>A0A2M9GS10_9BURK</name>
<evidence type="ECO:0000313" key="1">
    <source>
        <dbReference type="EMBL" id="CAB3917642.1"/>
    </source>
</evidence>
<gene>
    <name evidence="1" type="ORF">LMG3328_05160</name>
</gene>
<protein>
    <submittedName>
        <fullName evidence="1">Uncharacterized protein</fullName>
    </submittedName>
</protein>
<accession>A0A2M9GS10</accession>